<accession>A0AC60PI54</accession>
<reference evidence="1 2" key="1">
    <citation type="journal article" date="2020" name="Cell">
        <title>Large-Scale Comparative Analyses of Tick Genomes Elucidate Their Genetic Diversity and Vector Capacities.</title>
        <authorList>
            <consortium name="Tick Genome and Microbiome Consortium (TIGMIC)"/>
            <person name="Jia N."/>
            <person name="Wang J."/>
            <person name="Shi W."/>
            <person name="Du L."/>
            <person name="Sun Y."/>
            <person name="Zhan W."/>
            <person name="Jiang J.F."/>
            <person name="Wang Q."/>
            <person name="Zhang B."/>
            <person name="Ji P."/>
            <person name="Bell-Sakyi L."/>
            <person name="Cui X.M."/>
            <person name="Yuan T.T."/>
            <person name="Jiang B.G."/>
            <person name="Yang W.F."/>
            <person name="Lam T.T."/>
            <person name="Chang Q.C."/>
            <person name="Ding S.J."/>
            <person name="Wang X.J."/>
            <person name="Zhu J.G."/>
            <person name="Ruan X.D."/>
            <person name="Zhao L."/>
            <person name="Wei J.T."/>
            <person name="Ye R.Z."/>
            <person name="Que T.C."/>
            <person name="Du C.H."/>
            <person name="Zhou Y.H."/>
            <person name="Cheng J.X."/>
            <person name="Dai P.F."/>
            <person name="Guo W.B."/>
            <person name="Han X.H."/>
            <person name="Huang E.J."/>
            <person name="Li L.F."/>
            <person name="Wei W."/>
            <person name="Gao Y.C."/>
            <person name="Liu J.Z."/>
            <person name="Shao H.Z."/>
            <person name="Wang X."/>
            <person name="Wang C.C."/>
            <person name="Yang T.C."/>
            <person name="Huo Q.B."/>
            <person name="Li W."/>
            <person name="Chen H.Y."/>
            <person name="Chen S.E."/>
            <person name="Zhou L.G."/>
            <person name="Ni X.B."/>
            <person name="Tian J.H."/>
            <person name="Sheng Y."/>
            <person name="Liu T."/>
            <person name="Pan Y.S."/>
            <person name="Xia L.Y."/>
            <person name="Li J."/>
            <person name="Zhao F."/>
            <person name="Cao W.C."/>
        </authorList>
    </citation>
    <scope>NUCLEOTIDE SEQUENCE [LARGE SCALE GENOMIC DNA]</scope>
    <source>
        <strain evidence="1">Iper-2018</strain>
    </source>
</reference>
<proteinExistence type="predicted"/>
<evidence type="ECO:0000313" key="1">
    <source>
        <dbReference type="EMBL" id="KAG0420018.1"/>
    </source>
</evidence>
<dbReference type="Proteomes" id="UP000805193">
    <property type="component" value="Unassembled WGS sequence"/>
</dbReference>
<gene>
    <name evidence="1" type="ORF">HPB47_003716</name>
</gene>
<name>A0AC60PI54_IXOPE</name>
<comment type="caution">
    <text evidence="1">The sequence shown here is derived from an EMBL/GenBank/DDBJ whole genome shotgun (WGS) entry which is preliminary data.</text>
</comment>
<evidence type="ECO:0000313" key="2">
    <source>
        <dbReference type="Proteomes" id="UP000805193"/>
    </source>
</evidence>
<sequence length="599" mass="67319">MSETFRRSHFHMPPVSCQRKPQRSRRLKRTPHTSSSCSKGRHHRSTLQSGAAHAAARPPVRGEGLAAQPALVNSGGAARPSSARRGHFTRARARPSAAISAVAKRGRPRQYAADELREWKNDRSPCCLLLLPYAQRAIGHGSTPGLYQGHMKAYRCSGYFALTAASQKPLTWFRSTLSVLTSQKTTMKSFNYTFLHSWLGTGLLTSFGAKWKQRRRMLTPAFHFRILEDLVPTMNEHARKMVKRLNQCSGNAETDIVSFSTACTMELLLESIMGVTTGNPNEDIGSYLEAIKNLTLKYMLRFQNPWLYLDSIFYRTNLGRECAHNVAVVHNFSKKVIKKRRKELVKERSTVTAVSTSDNELRGKKLPTFIDILLQHSLDFDALLTDDDIREEVDTFMFEGHDTTAVAIAWCIYLIGLHPAVQRRVHEELDAIVGDEPEKNITLEDLKKLTYLDCVIKECQRLYPSVPLIGRTASEDFEMGGHLIPAGANIGVFIYALHRDPDVFPQPEEFDPDRFLPDNSATRHPLSFLPFSAGPRNCIGQKFASMEVKIIVGHIMRSFIVQSMDPRDKLLVSLEIVLRAANGLRIKFVPRASSKGACS</sequence>
<organism evidence="1 2">
    <name type="scientific">Ixodes persulcatus</name>
    <name type="common">Taiga tick</name>
    <dbReference type="NCBI Taxonomy" id="34615"/>
    <lineage>
        <taxon>Eukaryota</taxon>
        <taxon>Metazoa</taxon>
        <taxon>Ecdysozoa</taxon>
        <taxon>Arthropoda</taxon>
        <taxon>Chelicerata</taxon>
        <taxon>Arachnida</taxon>
        <taxon>Acari</taxon>
        <taxon>Parasitiformes</taxon>
        <taxon>Ixodida</taxon>
        <taxon>Ixodoidea</taxon>
        <taxon>Ixodidae</taxon>
        <taxon>Ixodinae</taxon>
        <taxon>Ixodes</taxon>
    </lineage>
</organism>
<protein>
    <submittedName>
        <fullName evidence="1">Uncharacterized protein</fullName>
    </submittedName>
</protein>
<keyword evidence="2" id="KW-1185">Reference proteome</keyword>
<dbReference type="EMBL" id="JABSTQ010010551">
    <property type="protein sequence ID" value="KAG0420018.1"/>
    <property type="molecule type" value="Genomic_DNA"/>
</dbReference>